<dbReference type="RefSeq" id="WP_379900860.1">
    <property type="nucleotide sequence ID" value="NZ_JBHRTR010000027.1"/>
</dbReference>
<reference evidence="2" key="1">
    <citation type="journal article" date="2019" name="Int. J. Syst. Evol. Microbiol.">
        <title>The Global Catalogue of Microorganisms (GCM) 10K type strain sequencing project: providing services to taxonomists for standard genome sequencing and annotation.</title>
        <authorList>
            <consortium name="The Broad Institute Genomics Platform"/>
            <consortium name="The Broad Institute Genome Sequencing Center for Infectious Disease"/>
            <person name="Wu L."/>
            <person name="Ma J."/>
        </authorList>
    </citation>
    <scope>NUCLEOTIDE SEQUENCE [LARGE SCALE GENOMIC DNA]</scope>
    <source>
        <strain evidence="2">KCTC 42964</strain>
    </source>
</reference>
<sequence length="130" mass="13912">MAFGPESALFHRFVAEARGPVRQAFAATWRRQPKRVVSRFLTSVGPSATLVAGDLGDGVRALKAGYDGEIEIAGPDLDGPPGLINEYRIYLHPVALGRGKPRFTAPVPPLRPVSRERIGGAVVRLSCVPA</sequence>
<dbReference type="EMBL" id="JBHRTR010000027">
    <property type="protein sequence ID" value="MFC3228085.1"/>
    <property type="molecule type" value="Genomic_DNA"/>
</dbReference>
<dbReference type="SUPFAM" id="SSF53597">
    <property type="entry name" value="Dihydrofolate reductase-like"/>
    <property type="match status" value="1"/>
</dbReference>
<keyword evidence="2" id="KW-1185">Reference proteome</keyword>
<organism evidence="1 2">
    <name type="scientific">Marinibaculum pumilum</name>
    <dbReference type="NCBI Taxonomy" id="1766165"/>
    <lineage>
        <taxon>Bacteria</taxon>
        <taxon>Pseudomonadati</taxon>
        <taxon>Pseudomonadota</taxon>
        <taxon>Alphaproteobacteria</taxon>
        <taxon>Rhodospirillales</taxon>
        <taxon>Rhodospirillaceae</taxon>
        <taxon>Marinibaculum</taxon>
    </lineage>
</organism>
<dbReference type="InterPro" id="IPR024072">
    <property type="entry name" value="DHFR-like_dom_sf"/>
</dbReference>
<dbReference type="Proteomes" id="UP001595528">
    <property type="component" value="Unassembled WGS sequence"/>
</dbReference>
<dbReference type="Gene3D" id="3.40.430.10">
    <property type="entry name" value="Dihydrofolate Reductase, subunit A"/>
    <property type="match status" value="1"/>
</dbReference>
<accession>A0ABV7L0B7</accession>
<proteinExistence type="predicted"/>
<gene>
    <name evidence="1" type="ORF">ACFOGJ_12635</name>
</gene>
<comment type="caution">
    <text evidence="1">The sequence shown here is derived from an EMBL/GenBank/DDBJ whole genome shotgun (WGS) entry which is preliminary data.</text>
</comment>
<evidence type="ECO:0000313" key="1">
    <source>
        <dbReference type="EMBL" id="MFC3228085.1"/>
    </source>
</evidence>
<evidence type="ECO:0000313" key="2">
    <source>
        <dbReference type="Proteomes" id="UP001595528"/>
    </source>
</evidence>
<protein>
    <submittedName>
        <fullName evidence="1">Dihydrofolate reductase family protein</fullName>
    </submittedName>
</protein>
<name>A0ABV7L0B7_9PROT</name>